<dbReference type="Gene3D" id="1.25.40.20">
    <property type="entry name" value="Ankyrin repeat-containing domain"/>
    <property type="match status" value="1"/>
</dbReference>
<dbReference type="EMBL" id="HBIO01000872">
    <property type="protein sequence ID" value="CAE0455785.1"/>
    <property type="molecule type" value="Transcribed_RNA"/>
</dbReference>
<name>A0A7S3V4B7_9STRA</name>
<evidence type="ECO:0000313" key="1">
    <source>
        <dbReference type="EMBL" id="CAE0455785.1"/>
    </source>
</evidence>
<dbReference type="InterPro" id="IPR036770">
    <property type="entry name" value="Ankyrin_rpt-contain_sf"/>
</dbReference>
<dbReference type="SUPFAM" id="SSF48403">
    <property type="entry name" value="Ankyrin repeat"/>
    <property type="match status" value="1"/>
</dbReference>
<proteinExistence type="predicted"/>
<gene>
    <name evidence="1" type="ORF">CDEB00056_LOCUS626</name>
</gene>
<protein>
    <submittedName>
        <fullName evidence="1">Uncharacterized protein</fullName>
    </submittedName>
</protein>
<reference evidence="1" key="1">
    <citation type="submission" date="2021-01" db="EMBL/GenBank/DDBJ databases">
        <authorList>
            <person name="Corre E."/>
            <person name="Pelletier E."/>
            <person name="Niang G."/>
            <person name="Scheremetjew M."/>
            <person name="Finn R."/>
            <person name="Kale V."/>
            <person name="Holt S."/>
            <person name="Cochrane G."/>
            <person name="Meng A."/>
            <person name="Brown T."/>
            <person name="Cohen L."/>
        </authorList>
    </citation>
    <scope>NUCLEOTIDE SEQUENCE</scope>
    <source>
        <strain evidence="1">MM31A-1</strain>
    </source>
</reference>
<accession>A0A7S3V4B7</accession>
<organism evidence="1">
    <name type="scientific">Chaetoceros debilis</name>
    <dbReference type="NCBI Taxonomy" id="122233"/>
    <lineage>
        <taxon>Eukaryota</taxon>
        <taxon>Sar</taxon>
        <taxon>Stramenopiles</taxon>
        <taxon>Ochrophyta</taxon>
        <taxon>Bacillariophyta</taxon>
        <taxon>Coscinodiscophyceae</taxon>
        <taxon>Chaetocerotophycidae</taxon>
        <taxon>Chaetocerotales</taxon>
        <taxon>Chaetocerotaceae</taxon>
        <taxon>Chaetoceros</taxon>
    </lineage>
</organism>
<sequence length="290" mass="33384">MNLAFDLIARSSSWLDLEDVQNLLVAGTGNGSLINSIQREYLNENYHFLLKTQRMRSWEKRRNNTLAWMKYNNWKESFHGEIESESSMKGVENYLHTLEHCKPFYDLTASVERGILEITQYLIAIGHNCNEQRTVDNSHFESMQRPLNHALTNPCDSMLQYLLSLKDIEVNYTFQSTFSNSIIHFAAGDQNVSIKNLHLFLSHPNTRASINTRDGIGKSPLHYLCWFLPNDYEEKMELFLKAGANASAYGNDFKDSLQVIQQAAKHRRRDVEGGENLLKMYGAIEIRVGP</sequence>
<dbReference type="AlphaFoldDB" id="A0A7S3V4B7"/>